<feature type="region of interest" description="Disordered" evidence="1">
    <location>
        <begin position="22"/>
        <end position="63"/>
    </location>
</feature>
<feature type="compositionally biased region" description="Basic and acidic residues" evidence="1">
    <location>
        <begin position="53"/>
        <end position="63"/>
    </location>
</feature>
<protein>
    <submittedName>
        <fullName evidence="3">Uncharacterized protein</fullName>
    </submittedName>
</protein>
<dbReference type="AlphaFoldDB" id="A0A915K6N7"/>
<accession>A0A915K6N7</accession>
<dbReference type="WBParaSite" id="nRc.2.0.1.t33849-RA">
    <property type="protein sequence ID" value="nRc.2.0.1.t33849-RA"/>
    <property type="gene ID" value="nRc.2.0.1.g33849"/>
</dbReference>
<dbReference type="Proteomes" id="UP000887565">
    <property type="component" value="Unplaced"/>
</dbReference>
<sequence length="63" mass="6806">MITTISISHSLVNLKNYVGKRTRSSKAAKRGASGTVPGLQVSNMKAKRLAPSRTKDTFTKVLC</sequence>
<organism evidence="2 3">
    <name type="scientific">Romanomermis culicivorax</name>
    <name type="common">Nematode worm</name>
    <dbReference type="NCBI Taxonomy" id="13658"/>
    <lineage>
        <taxon>Eukaryota</taxon>
        <taxon>Metazoa</taxon>
        <taxon>Ecdysozoa</taxon>
        <taxon>Nematoda</taxon>
        <taxon>Enoplea</taxon>
        <taxon>Dorylaimia</taxon>
        <taxon>Mermithida</taxon>
        <taxon>Mermithoidea</taxon>
        <taxon>Mermithidae</taxon>
        <taxon>Romanomermis</taxon>
    </lineage>
</organism>
<evidence type="ECO:0000313" key="3">
    <source>
        <dbReference type="WBParaSite" id="nRc.2.0.1.t33849-RA"/>
    </source>
</evidence>
<proteinExistence type="predicted"/>
<name>A0A915K6N7_ROMCU</name>
<evidence type="ECO:0000313" key="2">
    <source>
        <dbReference type="Proteomes" id="UP000887565"/>
    </source>
</evidence>
<reference evidence="3" key="1">
    <citation type="submission" date="2022-11" db="UniProtKB">
        <authorList>
            <consortium name="WormBaseParasite"/>
        </authorList>
    </citation>
    <scope>IDENTIFICATION</scope>
</reference>
<keyword evidence="2" id="KW-1185">Reference proteome</keyword>
<evidence type="ECO:0000256" key="1">
    <source>
        <dbReference type="SAM" id="MobiDB-lite"/>
    </source>
</evidence>